<dbReference type="OrthoDB" id="122749at2"/>
<evidence type="ECO:0000313" key="4">
    <source>
        <dbReference type="Proteomes" id="UP000292958"/>
    </source>
</evidence>
<dbReference type="Proteomes" id="UP000292958">
    <property type="component" value="Unassembled WGS sequence"/>
</dbReference>
<gene>
    <name evidence="3" type="ORF">BDD14_2192</name>
</gene>
<feature type="region of interest" description="Disordered" evidence="1">
    <location>
        <begin position="22"/>
        <end position="67"/>
    </location>
</feature>
<evidence type="ECO:0000313" key="3">
    <source>
        <dbReference type="EMBL" id="RZU40721.1"/>
    </source>
</evidence>
<dbReference type="RefSeq" id="WP_130418750.1">
    <property type="nucleotide sequence ID" value="NZ_SHKW01000001.1"/>
</dbReference>
<evidence type="ECO:0008006" key="5">
    <source>
        <dbReference type="Google" id="ProtNLM"/>
    </source>
</evidence>
<feature type="chain" id="PRO_5020765481" description="DUF5666 domain-containing protein" evidence="2">
    <location>
        <begin position="22"/>
        <end position="275"/>
    </location>
</feature>
<feature type="signal peptide" evidence="2">
    <location>
        <begin position="1"/>
        <end position="21"/>
    </location>
</feature>
<reference evidence="3 4" key="1">
    <citation type="submission" date="2019-02" db="EMBL/GenBank/DDBJ databases">
        <title>Genomic Encyclopedia of Archaeal and Bacterial Type Strains, Phase II (KMG-II): from individual species to whole genera.</title>
        <authorList>
            <person name="Goeker M."/>
        </authorList>
    </citation>
    <scope>NUCLEOTIDE SEQUENCE [LARGE SCALE GENOMIC DNA]</scope>
    <source>
        <strain evidence="3 4">DSM 18101</strain>
    </source>
</reference>
<comment type="caution">
    <text evidence="3">The sequence shown here is derived from an EMBL/GenBank/DDBJ whole genome shotgun (WGS) entry which is preliminary data.</text>
</comment>
<feature type="region of interest" description="Disordered" evidence="1">
    <location>
        <begin position="147"/>
        <end position="207"/>
    </location>
</feature>
<feature type="compositionally biased region" description="Low complexity" evidence="1">
    <location>
        <begin position="148"/>
        <end position="204"/>
    </location>
</feature>
<protein>
    <recommendedName>
        <fullName evidence="5">DUF5666 domain-containing protein</fullName>
    </recommendedName>
</protein>
<keyword evidence="4" id="KW-1185">Reference proteome</keyword>
<name>A0A4Q7YUE4_9BACT</name>
<proteinExistence type="predicted"/>
<dbReference type="EMBL" id="SHKW01000001">
    <property type="protein sequence ID" value="RZU40721.1"/>
    <property type="molecule type" value="Genomic_DNA"/>
</dbReference>
<sequence length="275" mass="26722">MKTGTTIVTALFAMASFPLLAQQAPPANQPDSPATQQNPPATESASPNSPTASPETSAIQMSPINGELVGKLDSKTAKNGDSVVVQTKASVKTADGTEIPKGSKLVGHVLAAQPSGAGENSQLVLQFDHLELKGGQNMPVHSQIQSITPAGGAASTSGSGAMSGPSAGAPSNPSMSGATGGSRASGAPQGAGTSSGAAQTGNGAPAPGTIVATTGKIAIRTTSVPGVLLANNAPGQQDPRMAQASSILLGAKQDIQLDGGTQMVLGVSAAGGGTQ</sequence>
<evidence type="ECO:0000256" key="1">
    <source>
        <dbReference type="SAM" id="MobiDB-lite"/>
    </source>
</evidence>
<organism evidence="3 4">
    <name type="scientific">Edaphobacter modestus</name>
    <dbReference type="NCBI Taxonomy" id="388466"/>
    <lineage>
        <taxon>Bacteria</taxon>
        <taxon>Pseudomonadati</taxon>
        <taxon>Acidobacteriota</taxon>
        <taxon>Terriglobia</taxon>
        <taxon>Terriglobales</taxon>
        <taxon>Acidobacteriaceae</taxon>
        <taxon>Edaphobacter</taxon>
    </lineage>
</organism>
<feature type="compositionally biased region" description="Polar residues" evidence="1">
    <location>
        <begin position="25"/>
        <end position="63"/>
    </location>
</feature>
<keyword evidence="2" id="KW-0732">Signal</keyword>
<dbReference type="AlphaFoldDB" id="A0A4Q7YUE4"/>
<evidence type="ECO:0000256" key="2">
    <source>
        <dbReference type="SAM" id="SignalP"/>
    </source>
</evidence>
<accession>A0A4Q7YUE4</accession>